<dbReference type="PANTHER" id="PTHR43585">
    <property type="entry name" value="FUMIPYRROLE BIOSYNTHESIS PROTEIN C"/>
    <property type="match status" value="1"/>
</dbReference>
<keyword evidence="1" id="KW-0436">Ligase</keyword>
<dbReference type="GO" id="GO:0005524">
    <property type="term" value="F:ATP binding"/>
    <property type="evidence" value="ECO:0007669"/>
    <property type="project" value="UniProtKB-UniRule"/>
</dbReference>
<evidence type="ECO:0000256" key="3">
    <source>
        <dbReference type="ARBA" id="ARBA00022840"/>
    </source>
</evidence>
<evidence type="ECO:0000259" key="5">
    <source>
        <dbReference type="PROSITE" id="PS50975"/>
    </source>
</evidence>
<dbReference type="InterPro" id="IPR041472">
    <property type="entry name" value="BL00235/CARNS1_N"/>
</dbReference>
<keyword evidence="3 4" id="KW-0067">ATP-binding</keyword>
<protein>
    <submittedName>
        <fullName evidence="6">Biotin carboxylase</fullName>
    </submittedName>
</protein>
<dbReference type="AlphaFoldDB" id="A0A8J7GCZ9"/>
<accession>A0A8J7GCZ9</accession>
<comment type="caution">
    <text evidence="6">The sequence shown here is derived from an EMBL/GenBank/DDBJ whole genome shotgun (WGS) entry which is preliminary data.</text>
</comment>
<gene>
    <name evidence="6" type="ORF">IW245_000361</name>
</gene>
<dbReference type="EMBL" id="JADOUF010000001">
    <property type="protein sequence ID" value="MBG6134167.1"/>
    <property type="molecule type" value="Genomic_DNA"/>
</dbReference>
<sequence length="425" mass="44833">MSPHTHGASERPLLVVVSSLGQSTREPFLASLAGHYRVWLFIGGPGRADEPSWEVPYLTGHTVVDTLDADAMLAAAQKLAAEETITGILTYDEARVVPTAVVATALGLPTSEPEAFARCRDKTASREALAACGVPQATSVSVRSLDHAREVAAELGYPVVVKPRHLATSIAVIRADSPADLEVAYDAARSATLPETPAYYEFGVLVEEFLDGYEISVDSACFDGRVVPLAVARKATGYAPSFEETGHVVDGRVDWAADDELMDVLVRAHAAVGLHTGTSHVELKYTSSGLKVVEINARLGGDLVPYLGQLATGVDLSLAAAAIATGAPVDLERTESRVAAIRFYYPATEVTVRSVDFDRSLLPAGTERAVPLAQPGQEMLLPPRGFGWMSRLAHVVVVAPDTETAAAALDAAAGALLVVTEESTL</sequence>
<dbReference type="InterPro" id="IPR011761">
    <property type="entry name" value="ATP-grasp"/>
</dbReference>
<dbReference type="GO" id="GO:0016874">
    <property type="term" value="F:ligase activity"/>
    <property type="evidence" value="ECO:0007669"/>
    <property type="project" value="UniProtKB-KW"/>
</dbReference>
<dbReference type="Gene3D" id="3.30.470.20">
    <property type="entry name" value="ATP-grasp fold, B domain"/>
    <property type="match status" value="1"/>
</dbReference>
<dbReference type="SUPFAM" id="SSF56059">
    <property type="entry name" value="Glutathione synthetase ATP-binding domain-like"/>
    <property type="match status" value="1"/>
</dbReference>
<dbReference type="InterPro" id="IPR052032">
    <property type="entry name" value="ATP-dep_AA_Ligase"/>
</dbReference>
<dbReference type="SMART" id="SM01209">
    <property type="entry name" value="GARS_A"/>
    <property type="match status" value="1"/>
</dbReference>
<dbReference type="PROSITE" id="PS50975">
    <property type="entry name" value="ATP_GRASP"/>
    <property type="match status" value="1"/>
</dbReference>
<evidence type="ECO:0000256" key="2">
    <source>
        <dbReference type="ARBA" id="ARBA00022741"/>
    </source>
</evidence>
<evidence type="ECO:0000313" key="6">
    <source>
        <dbReference type="EMBL" id="MBG6134167.1"/>
    </source>
</evidence>
<keyword evidence="7" id="KW-1185">Reference proteome</keyword>
<dbReference type="Pfam" id="PF18130">
    <property type="entry name" value="ATPgrasp_N"/>
    <property type="match status" value="1"/>
</dbReference>
<evidence type="ECO:0000256" key="4">
    <source>
        <dbReference type="PROSITE-ProRule" id="PRU00409"/>
    </source>
</evidence>
<organism evidence="6 7">
    <name type="scientific">Longispora fulva</name>
    <dbReference type="NCBI Taxonomy" id="619741"/>
    <lineage>
        <taxon>Bacteria</taxon>
        <taxon>Bacillati</taxon>
        <taxon>Actinomycetota</taxon>
        <taxon>Actinomycetes</taxon>
        <taxon>Micromonosporales</taxon>
        <taxon>Micromonosporaceae</taxon>
        <taxon>Longispora</taxon>
    </lineage>
</organism>
<dbReference type="Gene3D" id="3.40.50.20">
    <property type="match status" value="1"/>
</dbReference>
<reference evidence="6" key="1">
    <citation type="submission" date="2020-11" db="EMBL/GenBank/DDBJ databases">
        <title>Sequencing the genomes of 1000 actinobacteria strains.</title>
        <authorList>
            <person name="Klenk H.-P."/>
        </authorList>
    </citation>
    <scope>NUCLEOTIDE SEQUENCE</scope>
    <source>
        <strain evidence="6">DSM 45356</strain>
    </source>
</reference>
<dbReference type="PANTHER" id="PTHR43585:SF2">
    <property type="entry name" value="ATP-GRASP ENZYME FSQD"/>
    <property type="match status" value="1"/>
</dbReference>
<dbReference type="RefSeq" id="WP_197001432.1">
    <property type="nucleotide sequence ID" value="NZ_BONS01000026.1"/>
</dbReference>
<name>A0A8J7GCZ9_9ACTN</name>
<dbReference type="Proteomes" id="UP000622552">
    <property type="component" value="Unassembled WGS sequence"/>
</dbReference>
<dbReference type="GO" id="GO:0046872">
    <property type="term" value="F:metal ion binding"/>
    <property type="evidence" value="ECO:0007669"/>
    <property type="project" value="InterPro"/>
</dbReference>
<feature type="domain" description="ATP-grasp" evidence="5">
    <location>
        <begin position="126"/>
        <end position="325"/>
    </location>
</feature>
<dbReference type="Pfam" id="PF13535">
    <property type="entry name" value="ATP-grasp_4"/>
    <property type="match status" value="1"/>
</dbReference>
<proteinExistence type="predicted"/>
<evidence type="ECO:0000313" key="7">
    <source>
        <dbReference type="Proteomes" id="UP000622552"/>
    </source>
</evidence>
<evidence type="ECO:0000256" key="1">
    <source>
        <dbReference type="ARBA" id="ARBA00022598"/>
    </source>
</evidence>
<keyword evidence="2 4" id="KW-0547">Nucleotide-binding</keyword>